<dbReference type="PANTHER" id="PTHR14196">
    <property type="entry name" value="ODD-SKIPPED - RELATED"/>
    <property type="match status" value="1"/>
</dbReference>
<dbReference type="PANTHER" id="PTHR14196:SF12">
    <property type="entry name" value="ZINC FINGER PROTEIN 208-LIKE"/>
    <property type="match status" value="1"/>
</dbReference>
<dbReference type="GO" id="GO:0008270">
    <property type="term" value="F:zinc ion binding"/>
    <property type="evidence" value="ECO:0007669"/>
    <property type="project" value="UniProtKB-UniRule"/>
</dbReference>
<feature type="compositionally biased region" description="Basic and acidic residues" evidence="9">
    <location>
        <begin position="147"/>
        <end position="157"/>
    </location>
</feature>
<comment type="subcellular location">
    <subcellularLocation>
        <location evidence="1">Nucleus</location>
    </subcellularLocation>
</comment>
<feature type="domain" description="C2H2-type" evidence="10">
    <location>
        <begin position="273"/>
        <end position="300"/>
    </location>
</feature>
<dbReference type="FunFam" id="3.30.160.60:FF:000110">
    <property type="entry name" value="Zinc finger protein-like"/>
    <property type="match status" value="1"/>
</dbReference>
<feature type="domain" description="ZAD" evidence="11">
    <location>
        <begin position="19"/>
        <end position="99"/>
    </location>
</feature>
<protein>
    <recommendedName>
        <fullName evidence="14">Protein krueppel</fullName>
    </recommendedName>
</protein>
<evidence type="ECO:0000256" key="6">
    <source>
        <dbReference type="ARBA" id="ARBA00023242"/>
    </source>
</evidence>
<dbReference type="SMART" id="SM00355">
    <property type="entry name" value="ZnF_C2H2"/>
    <property type="match status" value="5"/>
</dbReference>
<evidence type="ECO:0000256" key="2">
    <source>
        <dbReference type="ARBA" id="ARBA00022723"/>
    </source>
</evidence>
<keyword evidence="2 8" id="KW-0479">Metal-binding</keyword>
<dbReference type="GO" id="GO:0000977">
    <property type="term" value="F:RNA polymerase II transcription regulatory region sequence-specific DNA binding"/>
    <property type="evidence" value="ECO:0007669"/>
    <property type="project" value="TreeGrafter"/>
</dbReference>
<feature type="domain" description="C2H2-type" evidence="10">
    <location>
        <begin position="245"/>
        <end position="272"/>
    </location>
</feature>
<evidence type="ECO:0008006" key="14">
    <source>
        <dbReference type="Google" id="ProtNLM"/>
    </source>
</evidence>
<evidence type="ECO:0000313" key="12">
    <source>
        <dbReference type="EnsemblMetazoa" id="ACUA011142-PA"/>
    </source>
</evidence>
<proteinExistence type="predicted"/>
<dbReference type="PROSITE" id="PS51915">
    <property type="entry name" value="ZAD"/>
    <property type="match status" value="1"/>
</dbReference>
<feature type="binding site" evidence="8">
    <location>
        <position position="72"/>
    </location>
    <ligand>
        <name>Zn(2+)</name>
        <dbReference type="ChEBI" id="CHEBI:29105"/>
    </ligand>
</feature>
<feature type="domain" description="C2H2-type" evidence="10">
    <location>
        <begin position="189"/>
        <end position="216"/>
    </location>
</feature>
<name>A0A182M751_9DIPT</name>
<dbReference type="FunFam" id="3.30.160.60:FF:000744">
    <property type="entry name" value="zinc finger E-box-binding homeobox 1"/>
    <property type="match status" value="1"/>
</dbReference>
<evidence type="ECO:0000256" key="1">
    <source>
        <dbReference type="ARBA" id="ARBA00004123"/>
    </source>
</evidence>
<accession>A0A182M751</accession>
<dbReference type="FunFam" id="3.30.160.60:FF:000065">
    <property type="entry name" value="B-cell CLL/lymphoma 6, member B"/>
    <property type="match status" value="1"/>
</dbReference>
<evidence type="ECO:0000256" key="7">
    <source>
        <dbReference type="PROSITE-ProRule" id="PRU00042"/>
    </source>
</evidence>
<dbReference type="PROSITE" id="PS50157">
    <property type="entry name" value="ZINC_FINGER_C2H2_2"/>
    <property type="match status" value="4"/>
</dbReference>
<evidence type="ECO:0000256" key="8">
    <source>
        <dbReference type="PROSITE-ProRule" id="PRU01263"/>
    </source>
</evidence>
<feature type="compositionally biased region" description="Acidic residues" evidence="9">
    <location>
        <begin position="128"/>
        <end position="142"/>
    </location>
</feature>
<reference evidence="13" key="1">
    <citation type="submission" date="2013-09" db="EMBL/GenBank/DDBJ databases">
        <title>The Genome Sequence of Anopheles culicifacies species A.</title>
        <authorList>
            <consortium name="The Broad Institute Genomics Platform"/>
            <person name="Neafsey D.E."/>
            <person name="Besansky N."/>
            <person name="Howell P."/>
            <person name="Walton C."/>
            <person name="Young S.K."/>
            <person name="Zeng Q."/>
            <person name="Gargeya S."/>
            <person name="Fitzgerald M."/>
            <person name="Haas B."/>
            <person name="Abouelleil A."/>
            <person name="Allen A.W."/>
            <person name="Alvarado L."/>
            <person name="Arachchi H.M."/>
            <person name="Berlin A.M."/>
            <person name="Chapman S.B."/>
            <person name="Gainer-Dewar J."/>
            <person name="Goldberg J."/>
            <person name="Griggs A."/>
            <person name="Gujja S."/>
            <person name="Hansen M."/>
            <person name="Howarth C."/>
            <person name="Imamovic A."/>
            <person name="Ireland A."/>
            <person name="Larimer J."/>
            <person name="McCowan C."/>
            <person name="Murphy C."/>
            <person name="Pearson M."/>
            <person name="Poon T.W."/>
            <person name="Priest M."/>
            <person name="Roberts A."/>
            <person name="Saif S."/>
            <person name="Shea T."/>
            <person name="Sisk P."/>
            <person name="Sykes S."/>
            <person name="Wortman J."/>
            <person name="Nusbaum C."/>
            <person name="Birren B."/>
        </authorList>
    </citation>
    <scope>NUCLEOTIDE SEQUENCE [LARGE SCALE GENOMIC DNA]</scope>
    <source>
        <strain evidence="13">A-37</strain>
    </source>
</reference>
<dbReference type="AlphaFoldDB" id="A0A182M751"/>
<dbReference type="SUPFAM" id="SSF57667">
    <property type="entry name" value="beta-beta-alpha zinc fingers"/>
    <property type="match status" value="3"/>
</dbReference>
<feature type="binding site" evidence="8">
    <location>
        <position position="75"/>
    </location>
    <ligand>
        <name>Zn(2+)</name>
        <dbReference type="ChEBI" id="CHEBI:29105"/>
    </ligand>
</feature>
<dbReference type="Gene3D" id="3.30.160.60">
    <property type="entry name" value="Classic Zinc Finger"/>
    <property type="match status" value="5"/>
</dbReference>
<feature type="binding site" evidence="8">
    <location>
        <position position="24"/>
    </location>
    <ligand>
        <name>Zn(2+)</name>
        <dbReference type="ChEBI" id="CHEBI:29105"/>
    </ligand>
</feature>
<feature type="binding site" evidence="8">
    <location>
        <position position="21"/>
    </location>
    <ligand>
        <name>Zn(2+)</name>
        <dbReference type="ChEBI" id="CHEBI:29105"/>
    </ligand>
</feature>
<evidence type="ECO:0000259" key="11">
    <source>
        <dbReference type="PROSITE" id="PS51915"/>
    </source>
</evidence>
<keyword evidence="3" id="KW-0677">Repeat</keyword>
<reference evidence="12" key="2">
    <citation type="submission" date="2020-05" db="UniProtKB">
        <authorList>
            <consortium name="EnsemblMetazoa"/>
        </authorList>
    </citation>
    <scope>IDENTIFICATION</scope>
    <source>
        <strain evidence="12">A-37</strain>
    </source>
</reference>
<dbReference type="Pfam" id="PF07776">
    <property type="entry name" value="zf-AD"/>
    <property type="match status" value="1"/>
</dbReference>
<evidence type="ECO:0000256" key="4">
    <source>
        <dbReference type="ARBA" id="ARBA00022771"/>
    </source>
</evidence>
<evidence type="ECO:0000256" key="3">
    <source>
        <dbReference type="ARBA" id="ARBA00022737"/>
    </source>
</evidence>
<evidence type="ECO:0000259" key="10">
    <source>
        <dbReference type="PROSITE" id="PS50157"/>
    </source>
</evidence>
<keyword evidence="13" id="KW-1185">Reference proteome</keyword>
<feature type="region of interest" description="Disordered" evidence="9">
    <location>
        <begin position="128"/>
        <end position="158"/>
    </location>
</feature>
<dbReference type="SMART" id="SM00868">
    <property type="entry name" value="zf-AD"/>
    <property type="match status" value="1"/>
</dbReference>
<dbReference type="GO" id="GO:0005634">
    <property type="term" value="C:nucleus"/>
    <property type="evidence" value="ECO:0007669"/>
    <property type="project" value="UniProtKB-SubCell"/>
</dbReference>
<organism evidence="12 13">
    <name type="scientific">Anopheles culicifacies</name>
    <dbReference type="NCBI Taxonomy" id="139723"/>
    <lineage>
        <taxon>Eukaryota</taxon>
        <taxon>Metazoa</taxon>
        <taxon>Ecdysozoa</taxon>
        <taxon>Arthropoda</taxon>
        <taxon>Hexapoda</taxon>
        <taxon>Insecta</taxon>
        <taxon>Pterygota</taxon>
        <taxon>Neoptera</taxon>
        <taxon>Endopterygota</taxon>
        <taxon>Diptera</taxon>
        <taxon>Nematocera</taxon>
        <taxon>Culicoidea</taxon>
        <taxon>Culicidae</taxon>
        <taxon>Anophelinae</taxon>
        <taxon>Anopheles</taxon>
        <taxon>culicifacies species complex</taxon>
    </lineage>
</organism>
<feature type="domain" description="C2H2-type" evidence="10">
    <location>
        <begin position="217"/>
        <end position="244"/>
    </location>
</feature>
<evidence type="ECO:0000313" key="13">
    <source>
        <dbReference type="Proteomes" id="UP000075883"/>
    </source>
</evidence>
<dbReference type="VEuPathDB" id="VectorBase:ACUA011142"/>
<dbReference type="Proteomes" id="UP000075883">
    <property type="component" value="Unassembled WGS sequence"/>
</dbReference>
<keyword evidence="4 7" id="KW-0863">Zinc-finger</keyword>
<dbReference type="InterPro" id="IPR036236">
    <property type="entry name" value="Znf_C2H2_sf"/>
</dbReference>
<dbReference type="InterPro" id="IPR012934">
    <property type="entry name" value="Znf_AD"/>
</dbReference>
<dbReference type="SUPFAM" id="SSF57716">
    <property type="entry name" value="Glucocorticoid receptor-like (DNA-binding domain)"/>
    <property type="match status" value="1"/>
</dbReference>
<dbReference type="InterPro" id="IPR050717">
    <property type="entry name" value="C2H2-ZF_Transcription_Reg"/>
</dbReference>
<dbReference type="GO" id="GO:0000981">
    <property type="term" value="F:DNA-binding transcription factor activity, RNA polymerase II-specific"/>
    <property type="evidence" value="ECO:0007669"/>
    <property type="project" value="TreeGrafter"/>
</dbReference>
<dbReference type="PROSITE" id="PS00028">
    <property type="entry name" value="ZINC_FINGER_C2H2_1"/>
    <property type="match status" value="4"/>
</dbReference>
<dbReference type="STRING" id="139723.A0A182M751"/>
<dbReference type="EMBL" id="AXCM01000996">
    <property type="status" value="NOT_ANNOTATED_CDS"/>
    <property type="molecule type" value="Genomic_DNA"/>
</dbReference>
<sequence>MNSNDDDCAFEITITDFSTCCRLCLSSNESDCYFDISKTSLPSDSDITMIEAIQKVTNNEIHLHAKLPSKICRLCSTRLDDAYSFIQDFYRINETLQNYMENGALDALSEENNAYSYVCSETEEIQLESEQELNEQQTEESEMLPLKAEDQTADSKKRAPTAVEIVLQQIGTKARERKPRTENRSTITHRCHVCDKTFLRRSNLVDHLRLHAQIKMYECDYCDKSFVQSGNLKSHLRTHTAEKPFDCNVCGKAFTQSSSLKTHLLTHTNHKPYSCDVCDKGFTSSSDLSKHKRTHSGLKPYQCTICSNRMFTQKVHLRNHLARIHPTSNIKKALEMGFVK</sequence>
<dbReference type="EnsemblMetazoa" id="ACUA011142-RA">
    <property type="protein sequence ID" value="ACUA011142-PA"/>
    <property type="gene ID" value="ACUA011142"/>
</dbReference>
<dbReference type="Gene3D" id="3.40.1800.20">
    <property type="match status" value="1"/>
</dbReference>
<dbReference type="Pfam" id="PF00096">
    <property type="entry name" value="zf-C2H2"/>
    <property type="match status" value="5"/>
</dbReference>
<dbReference type="FunFam" id="3.30.160.60:FF:001527">
    <property type="entry name" value="Zinc finger protein"/>
    <property type="match status" value="1"/>
</dbReference>
<evidence type="ECO:0000256" key="9">
    <source>
        <dbReference type="SAM" id="MobiDB-lite"/>
    </source>
</evidence>
<evidence type="ECO:0000256" key="5">
    <source>
        <dbReference type="ARBA" id="ARBA00022833"/>
    </source>
</evidence>
<keyword evidence="5 8" id="KW-0862">Zinc</keyword>
<dbReference type="InterPro" id="IPR013087">
    <property type="entry name" value="Znf_C2H2_type"/>
</dbReference>
<keyword evidence="6" id="KW-0539">Nucleus</keyword>